<keyword evidence="5" id="KW-0862">Zinc</keyword>
<dbReference type="PRINTS" id="PR01270">
    <property type="entry name" value="HDASUPER"/>
</dbReference>
<dbReference type="PANTHER" id="PTHR10625:SF17">
    <property type="entry name" value="HISTONE DEACETYLASE 8"/>
    <property type="match status" value="1"/>
</dbReference>
<evidence type="ECO:0000313" key="7">
    <source>
        <dbReference type="EMBL" id="MBQ0958410.1"/>
    </source>
</evidence>
<accession>A0A941BPT9</accession>
<evidence type="ECO:0000256" key="4">
    <source>
        <dbReference type="ARBA" id="ARBA00022801"/>
    </source>
</evidence>
<dbReference type="GO" id="GO:0040029">
    <property type="term" value="P:epigenetic regulation of gene expression"/>
    <property type="evidence" value="ECO:0007669"/>
    <property type="project" value="TreeGrafter"/>
</dbReference>
<dbReference type="RefSeq" id="WP_210800918.1">
    <property type="nucleotide sequence ID" value="NZ_JAGQDE010000003.1"/>
</dbReference>
<keyword evidence="4" id="KW-0378">Hydrolase</keyword>
<evidence type="ECO:0000259" key="6">
    <source>
        <dbReference type="PROSITE" id="PS50206"/>
    </source>
</evidence>
<comment type="cofactor">
    <cofactor evidence="1">
        <name>Zn(2+)</name>
        <dbReference type="ChEBI" id="CHEBI:29105"/>
    </cofactor>
</comment>
<keyword evidence="3" id="KW-0479">Metal-binding</keyword>
<reference evidence="7" key="1">
    <citation type="submission" date="2021-04" db="EMBL/GenBank/DDBJ databases">
        <title>The genome sequence of Ideonella sp. 4Y11.</title>
        <authorList>
            <person name="Liu Y."/>
        </authorList>
    </citation>
    <scope>NUCLEOTIDE SEQUENCE</scope>
    <source>
        <strain evidence="7">4Y11</strain>
    </source>
</reference>
<dbReference type="InterPro" id="IPR037138">
    <property type="entry name" value="His_deacetylse_dom_sf"/>
</dbReference>
<dbReference type="PROSITE" id="PS50206">
    <property type="entry name" value="RHODANESE_3"/>
    <property type="match status" value="1"/>
</dbReference>
<comment type="similarity">
    <text evidence="2">Belongs to the histone deacetylase family.</text>
</comment>
<organism evidence="7 8">
    <name type="scientific">Ideonella aquatica</name>
    <dbReference type="NCBI Taxonomy" id="2824119"/>
    <lineage>
        <taxon>Bacteria</taxon>
        <taxon>Pseudomonadati</taxon>
        <taxon>Pseudomonadota</taxon>
        <taxon>Betaproteobacteria</taxon>
        <taxon>Burkholderiales</taxon>
        <taxon>Sphaerotilaceae</taxon>
        <taxon>Ideonella</taxon>
    </lineage>
</organism>
<keyword evidence="8" id="KW-1185">Reference proteome</keyword>
<dbReference type="Pfam" id="PF00850">
    <property type="entry name" value="Hist_deacetyl"/>
    <property type="match status" value="1"/>
</dbReference>
<evidence type="ECO:0000256" key="3">
    <source>
        <dbReference type="ARBA" id="ARBA00022723"/>
    </source>
</evidence>
<dbReference type="AlphaFoldDB" id="A0A941BPT9"/>
<gene>
    <name evidence="7" type="ORF">KAK06_05515</name>
</gene>
<dbReference type="EMBL" id="JAGQDE010000003">
    <property type="protein sequence ID" value="MBQ0958410.1"/>
    <property type="molecule type" value="Genomic_DNA"/>
</dbReference>
<protein>
    <submittedName>
        <fullName evidence="7">Histone deacetylase family protein</fullName>
    </submittedName>
</protein>
<dbReference type="CDD" id="cd10001">
    <property type="entry name" value="HDAC_classII_APAH"/>
    <property type="match status" value="1"/>
</dbReference>
<dbReference type="GO" id="GO:0046872">
    <property type="term" value="F:metal ion binding"/>
    <property type="evidence" value="ECO:0007669"/>
    <property type="project" value="UniProtKB-KW"/>
</dbReference>
<dbReference type="Proteomes" id="UP000678374">
    <property type="component" value="Unassembled WGS sequence"/>
</dbReference>
<evidence type="ECO:0000313" key="8">
    <source>
        <dbReference type="Proteomes" id="UP000678374"/>
    </source>
</evidence>
<dbReference type="InterPro" id="IPR001763">
    <property type="entry name" value="Rhodanese-like_dom"/>
</dbReference>
<proteinExistence type="inferred from homology"/>
<evidence type="ECO:0000256" key="2">
    <source>
        <dbReference type="ARBA" id="ARBA00005947"/>
    </source>
</evidence>
<comment type="caution">
    <text evidence="7">The sequence shown here is derived from an EMBL/GenBank/DDBJ whole genome shotgun (WGS) entry which is preliminary data.</text>
</comment>
<dbReference type="InterPro" id="IPR000286">
    <property type="entry name" value="HDACs"/>
</dbReference>
<dbReference type="GO" id="GO:0016787">
    <property type="term" value="F:hydrolase activity"/>
    <property type="evidence" value="ECO:0007669"/>
    <property type="project" value="UniProtKB-KW"/>
</dbReference>
<evidence type="ECO:0000256" key="1">
    <source>
        <dbReference type="ARBA" id="ARBA00001947"/>
    </source>
</evidence>
<dbReference type="SUPFAM" id="SSF52768">
    <property type="entry name" value="Arginase/deacetylase"/>
    <property type="match status" value="1"/>
</dbReference>
<dbReference type="PANTHER" id="PTHR10625">
    <property type="entry name" value="HISTONE DEACETYLASE HDAC1-RELATED"/>
    <property type="match status" value="1"/>
</dbReference>
<dbReference type="InterPro" id="IPR023801">
    <property type="entry name" value="His_deacetylse_dom"/>
</dbReference>
<name>A0A941BPT9_9BURK</name>
<sequence>MRCFHSPLHRGHAGTHEIYRGELVPCFEKPERADFVLQAFQRAGLGEVSAPEDHGLAPIERIHAPRYLAFLARVWDAWAAQGGTRDLLPAVWPTRGFRDDIEPDNLVAQLGLYSFDSGSPITAGTWTAALAGAHCALTAQAAVAQGARAAFSLARPPGHHAGTDFYGGYCFLNHAAIAAQAFVDGGAARVALLDVDYHHGNGTQQIFYQRSDVLFQSIHGDPRTEYPFYLGHADETGAGTGLGFNANYPLPAGSDNTRWFEALEAACRRIVAHGAEALVVSLGVDTFEGDPISRFHLRTPEFKRLGARLAALGLPTVFVLEGGYAVAEIGDNVVSVLAGFEGG</sequence>
<dbReference type="GO" id="GO:0004407">
    <property type="term" value="F:histone deacetylase activity"/>
    <property type="evidence" value="ECO:0007669"/>
    <property type="project" value="TreeGrafter"/>
</dbReference>
<dbReference type="InterPro" id="IPR023696">
    <property type="entry name" value="Ureohydrolase_dom_sf"/>
</dbReference>
<feature type="domain" description="Rhodanese" evidence="6">
    <location>
        <begin position="304"/>
        <end position="335"/>
    </location>
</feature>
<evidence type="ECO:0000256" key="5">
    <source>
        <dbReference type="ARBA" id="ARBA00022833"/>
    </source>
</evidence>
<dbReference type="Gene3D" id="3.40.800.20">
    <property type="entry name" value="Histone deacetylase domain"/>
    <property type="match status" value="1"/>
</dbReference>